<accession>D7CX05</accession>
<evidence type="ECO:0000313" key="2">
    <source>
        <dbReference type="Proteomes" id="UP000000379"/>
    </source>
</evidence>
<dbReference type="KEGG" id="tra:Trad_1391"/>
<dbReference type="Gene3D" id="2.20.28.160">
    <property type="match status" value="1"/>
</dbReference>
<dbReference type="RefSeq" id="WP_013177883.1">
    <property type="nucleotide sequence ID" value="NC_014221.1"/>
</dbReference>
<dbReference type="HOGENOM" id="CLU_3031151_0_0_0"/>
<organism evidence="1 2">
    <name type="scientific">Truepera radiovictrix (strain DSM 17093 / CIP 108686 / LMG 22925 / RQ-24)</name>
    <dbReference type="NCBI Taxonomy" id="649638"/>
    <lineage>
        <taxon>Bacteria</taxon>
        <taxon>Thermotogati</taxon>
        <taxon>Deinococcota</taxon>
        <taxon>Deinococci</taxon>
        <taxon>Trueperales</taxon>
        <taxon>Trueperaceae</taxon>
        <taxon>Truepera</taxon>
    </lineage>
</organism>
<dbReference type="Pfam" id="PF21344">
    <property type="entry name" value="Zn_ribbon_LysW"/>
    <property type="match status" value="1"/>
</dbReference>
<reference evidence="1 2" key="2">
    <citation type="journal article" date="2011" name="Stand. Genomic Sci.">
        <title>Complete genome sequence of Truepera radiovictrix type strain (RQ-24).</title>
        <authorList>
            <person name="Ivanova N."/>
            <person name="Rohde C."/>
            <person name="Munk C."/>
            <person name="Nolan M."/>
            <person name="Lucas S."/>
            <person name="Del Rio T.G."/>
            <person name="Tice H."/>
            <person name="Deshpande S."/>
            <person name="Cheng J.F."/>
            <person name="Tapia R."/>
            <person name="Han C."/>
            <person name="Goodwin L."/>
            <person name="Pitluck S."/>
            <person name="Liolios K."/>
            <person name="Mavromatis K."/>
            <person name="Mikhailova N."/>
            <person name="Pati A."/>
            <person name="Chen A."/>
            <person name="Palaniappan K."/>
            <person name="Land M."/>
            <person name="Hauser L."/>
            <person name="Chang Y.J."/>
            <person name="Jeffries C.D."/>
            <person name="Brambilla E."/>
            <person name="Rohde M."/>
            <person name="Goker M."/>
            <person name="Tindall B.J."/>
            <person name="Woyke T."/>
            <person name="Bristow J."/>
            <person name="Eisen J.A."/>
            <person name="Markowitz V."/>
            <person name="Hugenholtz P."/>
            <person name="Kyrpides N.C."/>
            <person name="Klenk H.P."/>
            <person name="Lapidus A."/>
        </authorList>
    </citation>
    <scope>NUCLEOTIDE SEQUENCE [LARGE SCALE GENOMIC DNA]</scope>
    <source>
        <strain evidence="2">DSM 17093 / CIP 108686 / LMG 22925 / RQ-24</strain>
    </source>
</reference>
<dbReference type="NCBIfam" id="TIGR01206">
    <property type="entry name" value="lysW"/>
    <property type="match status" value="1"/>
</dbReference>
<reference evidence="2" key="1">
    <citation type="submission" date="2010-05" db="EMBL/GenBank/DDBJ databases">
        <title>The complete genome of Truepera radiovictris DSM 17093.</title>
        <authorList>
            <consortium name="US DOE Joint Genome Institute (JGI-PGF)"/>
            <person name="Lucas S."/>
            <person name="Copeland A."/>
            <person name="Lapidus A."/>
            <person name="Glavina del Rio T."/>
            <person name="Dalin E."/>
            <person name="Tice H."/>
            <person name="Bruce D."/>
            <person name="Goodwin L."/>
            <person name="Pitluck S."/>
            <person name="Kyrpides N."/>
            <person name="Mavromatis K."/>
            <person name="Ovchinnikova G."/>
            <person name="Munk A.C."/>
            <person name="Detter J.C."/>
            <person name="Han C."/>
            <person name="Tapia R."/>
            <person name="Land M."/>
            <person name="Hauser L."/>
            <person name="Markowitz V."/>
            <person name="Cheng J.-F."/>
            <person name="Hugenholtz P."/>
            <person name="Woyke T."/>
            <person name="Wu D."/>
            <person name="Tindall B."/>
            <person name="Pomrenke H.G."/>
            <person name="Brambilla E."/>
            <person name="Klenk H.-P."/>
            <person name="Eisen J.A."/>
        </authorList>
    </citation>
    <scope>NUCLEOTIDE SEQUENCE [LARGE SCALE GENOMIC DNA]</scope>
    <source>
        <strain evidence="2">DSM 17093 / CIP 108686 / LMG 22925 / RQ-24</strain>
    </source>
</reference>
<proteinExistence type="predicted"/>
<dbReference type="OrthoDB" id="72468at2"/>
<evidence type="ECO:0000313" key="1">
    <source>
        <dbReference type="EMBL" id="ADI14513.1"/>
    </source>
</evidence>
<keyword evidence="2" id="KW-1185">Reference proteome</keyword>
<name>D7CX05_TRURR</name>
<sequence length="55" mass="6059">MLQTIDTPYGTVEADPDTLELGEILVSDDGTELEVVSLDPLRLEPAPEEDEDWGE</sequence>
<dbReference type="AlphaFoldDB" id="D7CX05"/>
<dbReference type="Proteomes" id="UP000000379">
    <property type="component" value="Chromosome"/>
</dbReference>
<gene>
    <name evidence="1" type="ordered locus">Trad_1391</name>
</gene>
<dbReference type="STRING" id="649638.Trad_1391"/>
<protein>
    <submittedName>
        <fullName evidence="1">Lysine biosynthesis protein LysW</fullName>
    </submittedName>
</protein>
<dbReference type="InterPro" id="IPR005906">
    <property type="entry name" value="LysW"/>
</dbReference>
<dbReference type="EMBL" id="CP002049">
    <property type="protein sequence ID" value="ADI14513.1"/>
    <property type="molecule type" value="Genomic_DNA"/>
</dbReference>